<gene>
    <name evidence="1" type="ORF">EJV47_12275</name>
</gene>
<organism evidence="1 2">
    <name type="scientific">Hymenobacter gummosus</name>
    <dbReference type="NCBI Taxonomy" id="1776032"/>
    <lineage>
        <taxon>Bacteria</taxon>
        <taxon>Pseudomonadati</taxon>
        <taxon>Bacteroidota</taxon>
        <taxon>Cytophagia</taxon>
        <taxon>Cytophagales</taxon>
        <taxon>Hymenobacteraceae</taxon>
        <taxon>Hymenobacter</taxon>
    </lineage>
</organism>
<proteinExistence type="predicted"/>
<protein>
    <submittedName>
        <fullName evidence="1">FMN-binding negative transcriptional regulator</fullName>
    </submittedName>
</protein>
<sequence>MYIPAAFQFTDSAEVVAFMQRYSFATLVSHGPDGLPLASHLPFSVAADEAGLRLTSHLARANPQWQSWAGQQVLVIFTEPHAYVSPTLYEKRESVPTWDYIAVHAYGRVRLLEGEAETARALEQLVATYEPAYQQQWEGLSEQYKTGMMRGLVAFEVAVTRLQGQQKLSQNKSAAERAAIAAHLAGSPDAAARELAPYVTRAAR</sequence>
<dbReference type="PIRSF" id="PIRSF010372">
    <property type="entry name" value="PaiB"/>
    <property type="match status" value="1"/>
</dbReference>
<dbReference type="PANTHER" id="PTHR35802">
    <property type="entry name" value="PROTEASE SYNTHASE AND SPORULATION PROTEIN PAI 2"/>
    <property type="match status" value="1"/>
</dbReference>
<dbReference type="InterPro" id="IPR007396">
    <property type="entry name" value="TR_PAI2-type"/>
</dbReference>
<reference evidence="1 2" key="1">
    <citation type="submission" date="2018-12" db="EMBL/GenBank/DDBJ databases">
        <title>Hymenobacter gummosus sp. nov., isolated from a spring.</title>
        <authorList>
            <person name="Nie L."/>
        </authorList>
    </citation>
    <scope>NUCLEOTIDE SEQUENCE [LARGE SCALE GENOMIC DNA]</scope>
    <source>
        <strain evidence="1 2">KCTC 52166</strain>
    </source>
</reference>
<dbReference type="EMBL" id="RXOF01000006">
    <property type="protein sequence ID" value="RTQ49592.1"/>
    <property type="molecule type" value="Genomic_DNA"/>
</dbReference>
<dbReference type="OrthoDB" id="9794948at2"/>
<name>A0A431U2I6_9BACT</name>
<keyword evidence="2" id="KW-1185">Reference proteome</keyword>
<dbReference type="Gene3D" id="2.30.110.10">
    <property type="entry name" value="Electron Transport, Fmn-binding Protein, Chain A"/>
    <property type="match status" value="1"/>
</dbReference>
<dbReference type="PANTHER" id="PTHR35802:SF1">
    <property type="entry name" value="PROTEASE SYNTHASE AND SPORULATION PROTEIN PAI 2"/>
    <property type="match status" value="1"/>
</dbReference>
<dbReference type="AlphaFoldDB" id="A0A431U2I6"/>
<dbReference type="Pfam" id="PF04299">
    <property type="entry name" value="FMN_bind_2"/>
    <property type="match status" value="1"/>
</dbReference>
<dbReference type="RefSeq" id="WP_126693451.1">
    <property type="nucleotide sequence ID" value="NZ_RXOF01000006.1"/>
</dbReference>
<evidence type="ECO:0000313" key="1">
    <source>
        <dbReference type="EMBL" id="RTQ49592.1"/>
    </source>
</evidence>
<dbReference type="Proteomes" id="UP000282184">
    <property type="component" value="Unassembled WGS sequence"/>
</dbReference>
<evidence type="ECO:0000313" key="2">
    <source>
        <dbReference type="Proteomes" id="UP000282184"/>
    </source>
</evidence>
<accession>A0A431U2I6</accession>
<comment type="caution">
    <text evidence="1">The sequence shown here is derived from an EMBL/GenBank/DDBJ whole genome shotgun (WGS) entry which is preliminary data.</text>
</comment>
<dbReference type="SUPFAM" id="SSF50475">
    <property type="entry name" value="FMN-binding split barrel"/>
    <property type="match status" value="1"/>
</dbReference>
<dbReference type="InterPro" id="IPR012349">
    <property type="entry name" value="Split_barrel_FMN-bd"/>
</dbReference>